<dbReference type="EC" id="5.2.1.8" evidence="2"/>
<sequence length="457" mass="52817">MKVTLNKTDNVNGIIAIELEKNDYQENVDKSLNQFRQRANIPGFRPGRVPKGIIQKMYGKSILADEINKLVSNELYNYIKDNGLNILGEPLPNEEEQKTIDFDKDENFEFKFDIALAPEFELPLNKRDSLTYYNVKVEDDLLDKQIDAYKQNYGTYKQVESEVADTDLIKGKITEIDNGEPKENLIEVENGMIMPSYIKDEEIRKQFVGAKVGDTIVFSPAKAYDNNAVEIASLLQISEEDVAHVNSDFSFEIREVTRYEEATMNQELFDKVLGEGVVSTEEEFRTKIAELLSSQFKPAADSLFMKAARELVLKKMKGVEFPDAFLKRWLLVANEKNSPETIEEDYPKICDDLKFHLSKEKIVKDQQIKVEKEEMEAFAAEVARSQFAQYGMSNVPADVLENYVKRMLEDQNTVRNMYDQLIENKVMEWLKQTVKVNEKEILSKDFEKLFSEEKEEK</sequence>
<dbReference type="KEGG" id="pmuc:ING2E5A_2106"/>
<dbReference type="InterPro" id="IPR005215">
    <property type="entry name" value="Trig_fac"/>
</dbReference>
<dbReference type="InterPro" id="IPR036611">
    <property type="entry name" value="Trigger_fac_ribosome-bd_sf"/>
</dbReference>
<keyword evidence="3" id="KW-1185">Reference proteome</keyword>
<evidence type="ECO:0000259" key="1">
    <source>
        <dbReference type="Pfam" id="PF05697"/>
    </source>
</evidence>
<name>A0A1G4G8R8_9BACT</name>
<evidence type="ECO:0000313" key="3">
    <source>
        <dbReference type="Proteomes" id="UP000178485"/>
    </source>
</evidence>
<evidence type="ECO:0000313" key="2">
    <source>
        <dbReference type="EMBL" id="SCM58920.1"/>
    </source>
</evidence>
<feature type="domain" description="Trigger factor ribosome-binding bacterial" evidence="1">
    <location>
        <begin position="1"/>
        <end position="148"/>
    </location>
</feature>
<dbReference type="InterPro" id="IPR008881">
    <property type="entry name" value="Trigger_fac_ribosome-bd_bac"/>
</dbReference>
<reference evidence="2 3" key="1">
    <citation type="submission" date="2016-08" db="EMBL/GenBank/DDBJ databases">
        <authorList>
            <person name="Seilhamer J.J."/>
        </authorList>
    </citation>
    <scope>NUCLEOTIDE SEQUENCE [LARGE SCALE GENOMIC DNA]</scope>
    <source>
        <strain evidence="2">ING2-E5A</strain>
    </source>
</reference>
<dbReference type="GO" id="GO:0015031">
    <property type="term" value="P:protein transport"/>
    <property type="evidence" value="ECO:0007669"/>
    <property type="project" value="InterPro"/>
</dbReference>
<dbReference type="SUPFAM" id="SSF109998">
    <property type="entry name" value="Triger factor/SurA peptide-binding domain-like"/>
    <property type="match status" value="1"/>
</dbReference>
<dbReference type="STRING" id="1642646.ING2E5A_2106"/>
<dbReference type="Gene3D" id="1.10.3120.10">
    <property type="entry name" value="Trigger factor, C-terminal domain"/>
    <property type="match status" value="1"/>
</dbReference>
<dbReference type="GO" id="GO:0043335">
    <property type="term" value="P:protein unfolding"/>
    <property type="evidence" value="ECO:0007669"/>
    <property type="project" value="TreeGrafter"/>
</dbReference>
<proteinExistence type="predicted"/>
<keyword evidence="2" id="KW-0413">Isomerase</keyword>
<organism evidence="2 3">
    <name type="scientific">Petrimonas mucosa</name>
    <dbReference type="NCBI Taxonomy" id="1642646"/>
    <lineage>
        <taxon>Bacteria</taxon>
        <taxon>Pseudomonadati</taxon>
        <taxon>Bacteroidota</taxon>
        <taxon>Bacteroidia</taxon>
        <taxon>Bacteroidales</taxon>
        <taxon>Dysgonomonadaceae</taxon>
        <taxon>Petrimonas</taxon>
    </lineage>
</organism>
<dbReference type="InterPro" id="IPR037041">
    <property type="entry name" value="Trigger_fac_C_sf"/>
</dbReference>
<dbReference type="SUPFAM" id="SSF102735">
    <property type="entry name" value="Trigger factor ribosome-binding domain"/>
    <property type="match status" value="1"/>
</dbReference>
<protein>
    <submittedName>
        <fullName evidence="2">Trigger factor</fullName>
        <ecNumber evidence="2">5.2.1.8</ecNumber>
    </submittedName>
</protein>
<dbReference type="GO" id="GO:0003755">
    <property type="term" value="F:peptidyl-prolyl cis-trans isomerase activity"/>
    <property type="evidence" value="ECO:0007669"/>
    <property type="project" value="UniProtKB-EC"/>
</dbReference>
<dbReference type="NCBIfam" id="TIGR00115">
    <property type="entry name" value="tig"/>
    <property type="match status" value="1"/>
</dbReference>
<dbReference type="GO" id="GO:0044183">
    <property type="term" value="F:protein folding chaperone"/>
    <property type="evidence" value="ECO:0007669"/>
    <property type="project" value="TreeGrafter"/>
</dbReference>
<dbReference type="EMBL" id="LT608328">
    <property type="protein sequence ID" value="SCM58920.1"/>
    <property type="molecule type" value="Genomic_DNA"/>
</dbReference>
<gene>
    <name evidence="2" type="primary">tig</name>
    <name evidence="2" type="ORF">ING2E5A_2106</name>
</gene>
<dbReference type="Gene3D" id="3.30.70.1050">
    <property type="entry name" value="Trigger factor ribosome-binding domain"/>
    <property type="match status" value="1"/>
</dbReference>
<dbReference type="InterPro" id="IPR027304">
    <property type="entry name" value="Trigger_fact/SurA_dom_sf"/>
</dbReference>
<accession>A0A1G4G8R8</accession>
<dbReference type="Proteomes" id="UP000178485">
    <property type="component" value="Chromosome i"/>
</dbReference>
<dbReference type="PANTHER" id="PTHR30560">
    <property type="entry name" value="TRIGGER FACTOR CHAPERONE AND PEPTIDYL-PROLYL CIS/TRANS ISOMERASE"/>
    <property type="match status" value="1"/>
</dbReference>
<dbReference type="Pfam" id="PF05697">
    <property type="entry name" value="Trigger_N"/>
    <property type="match status" value="1"/>
</dbReference>
<dbReference type="GO" id="GO:0051083">
    <property type="term" value="P:'de novo' cotranslational protein folding"/>
    <property type="evidence" value="ECO:0007669"/>
    <property type="project" value="TreeGrafter"/>
</dbReference>
<dbReference type="GO" id="GO:0043022">
    <property type="term" value="F:ribosome binding"/>
    <property type="evidence" value="ECO:0007669"/>
    <property type="project" value="TreeGrafter"/>
</dbReference>
<dbReference type="PIRSF" id="PIRSF003095">
    <property type="entry name" value="Trigger_factor"/>
    <property type="match status" value="1"/>
</dbReference>
<dbReference type="RefSeq" id="WP_071137305.1">
    <property type="nucleotide sequence ID" value="NZ_LT608328.1"/>
</dbReference>
<dbReference type="AlphaFoldDB" id="A0A1G4G8R8"/>
<dbReference type="PANTHER" id="PTHR30560:SF3">
    <property type="entry name" value="TRIGGER FACTOR-LIKE PROTEIN TIG, CHLOROPLASTIC"/>
    <property type="match status" value="1"/>
</dbReference>